<name>A0A4S4BNE9_9BACI</name>
<dbReference type="InterPro" id="IPR010985">
    <property type="entry name" value="Ribbon_hlx_hlx"/>
</dbReference>
<sequence length="86" mass="10134">MTLKLQLYCSIKGALSEEGCRSTGKCKYSNTQRCKYSYKRRKEFKKVTFQLDVDLQKRLRTFAAMNDTTMVEIVEKALNDYMDKNE</sequence>
<keyword evidence="2" id="KW-1185">Reference proteome</keyword>
<evidence type="ECO:0000313" key="2">
    <source>
        <dbReference type="Proteomes" id="UP000310334"/>
    </source>
</evidence>
<proteinExistence type="predicted"/>
<dbReference type="InterPro" id="IPR013321">
    <property type="entry name" value="Arc_rbn_hlx_hlx"/>
</dbReference>
<protein>
    <recommendedName>
        <fullName evidence="3">Ribbon-helix-helix protein CopG domain-containing protein</fullName>
    </recommendedName>
</protein>
<reference evidence="1 2" key="1">
    <citation type="submission" date="2019-04" db="EMBL/GenBank/DDBJ databases">
        <title>Bacillus sediminilitoris sp. nov., isolated from a tidal flat sediment on the East China Sea.</title>
        <authorList>
            <person name="Wei Y."/>
            <person name="Mao H."/>
            <person name="Fang J."/>
        </authorList>
    </citation>
    <scope>NUCLEOTIDE SEQUENCE [LARGE SCALE GENOMIC DNA]</scope>
    <source>
        <strain evidence="1 2">DSL-17</strain>
    </source>
</reference>
<accession>A0A4S4BNE9</accession>
<dbReference type="GO" id="GO:0006355">
    <property type="term" value="P:regulation of DNA-templated transcription"/>
    <property type="evidence" value="ECO:0007669"/>
    <property type="project" value="InterPro"/>
</dbReference>
<comment type="caution">
    <text evidence="1">The sequence shown here is derived from an EMBL/GenBank/DDBJ whole genome shotgun (WGS) entry which is preliminary data.</text>
</comment>
<organism evidence="1 2">
    <name type="scientific">Metabacillus sediminilitoris</name>
    <dbReference type="NCBI Taxonomy" id="2567941"/>
    <lineage>
        <taxon>Bacteria</taxon>
        <taxon>Bacillati</taxon>
        <taxon>Bacillota</taxon>
        <taxon>Bacilli</taxon>
        <taxon>Bacillales</taxon>
        <taxon>Bacillaceae</taxon>
        <taxon>Metabacillus</taxon>
    </lineage>
</organism>
<dbReference type="Proteomes" id="UP000310334">
    <property type="component" value="Unassembled WGS sequence"/>
</dbReference>
<evidence type="ECO:0000313" key="1">
    <source>
        <dbReference type="EMBL" id="THF74034.1"/>
    </source>
</evidence>
<dbReference type="AlphaFoldDB" id="A0A4S4BNE9"/>
<dbReference type="SUPFAM" id="SSF47598">
    <property type="entry name" value="Ribbon-helix-helix"/>
    <property type="match status" value="1"/>
</dbReference>
<dbReference type="OrthoDB" id="2973491at2"/>
<evidence type="ECO:0008006" key="3">
    <source>
        <dbReference type="Google" id="ProtNLM"/>
    </source>
</evidence>
<dbReference type="RefSeq" id="WP_136359237.1">
    <property type="nucleotide sequence ID" value="NZ_CP046266.1"/>
</dbReference>
<dbReference type="EMBL" id="SSNT01000043">
    <property type="protein sequence ID" value="THF74034.1"/>
    <property type="molecule type" value="Genomic_DNA"/>
</dbReference>
<dbReference type="Gene3D" id="1.10.1220.10">
    <property type="entry name" value="Met repressor-like"/>
    <property type="match status" value="1"/>
</dbReference>
<gene>
    <name evidence="1" type="ORF">E6W99_25830</name>
</gene>